<dbReference type="EMBL" id="AKAU01000040">
    <property type="protein sequence ID" value="EIN02201.1"/>
    <property type="molecule type" value="Genomic_DNA"/>
</dbReference>
<dbReference type="InterPro" id="IPR037069">
    <property type="entry name" value="AcylCoA_DH/ox_N_sf"/>
</dbReference>
<proteinExistence type="predicted"/>
<evidence type="ECO:0000313" key="3">
    <source>
        <dbReference type="Proteomes" id="UP000004980"/>
    </source>
</evidence>
<keyword evidence="3" id="KW-1185">Reference proteome</keyword>
<dbReference type="Proteomes" id="UP000004980">
    <property type="component" value="Unassembled WGS sequence"/>
</dbReference>
<sequence>MSTIASIDVRQQAYQTTLASWLDANAEALDVEPSLAREVLPQLARAGVFAIGVPPTLGGSGGTIVDAIETVAQVAQHSLTAAFVVWGQRTFIEYLLQSDNTPLRDRWIPALLAGEIAGATGLSNAMKFLSNIESLQMRATRHPDGWSLNGSLPWITNLRRDGFLAAAAFDHTDGTLPSIFAIPHNTGGVHRSDDLDLVALRGSSTAALKVEGTVLGEQYRISNDAPAFIARVRPAFLGLQCGMSIGLARRALSAVAETGGGTRAAIHAEATDIEAKLGSETSRLLNGVADGSFLQRPASLFELRISLAETVSAAVGLEVQAAGGRGYLREQGGTARRVREASFIPIVTPSLVQLKGQLALHERANRS</sequence>
<dbReference type="RefSeq" id="WP_007578458.1">
    <property type="nucleotide sequence ID" value="NZ_AKAU01000040.1"/>
</dbReference>
<dbReference type="InterPro" id="IPR009100">
    <property type="entry name" value="AcylCoA_DH/oxidase_NM_dom_sf"/>
</dbReference>
<dbReference type="InterPro" id="IPR046373">
    <property type="entry name" value="Acyl-CoA_Oxase/DH_mid-dom_sf"/>
</dbReference>
<protein>
    <submittedName>
        <fullName evidence="2">Acyl-CoA dehydrogenase</fullName>
    </submittedName>
</protein>
<dbReference type="SUPFAM" id="SSF56645">
    <property type="entry name" value="Acyl-CoA dehydrogenase NM domain-like"/>
    <property type="match status" value="1"/>
</dbReference>
<organism evidence="2 3">
    <name type="scientific">Paraburkholderia hospita</name>
    <dbReference type="NCBI Taxonomy" id="169430"/>
    <lineage>
        <taxon>Bacteria</taxon>
        <taxon>Pseudomonadati</taxon>
        <taxon>Pseudomonadota</taxon>
        <taxon>Betaproteobacteria</taxon>
        <taxon>Burkholderiales</taxon>
        <taxon>Burkholderiaceae</taxon>
        <taxon>Paraburkholderia</taxon>
    </lineage>
</organism>
<dbReference type="Gene3D" id="2.40.110.10">
    <property type="entry name" value="Butyryl-CoA Dehydrogenase, subunit A, domain 2"/>
    <property type="match status" value="1"/>
</dbReference>
<gene>
    <name evidence="2" type="ORF">WQE_05182</name>
</gene>
<dbReference type="PANTHER" id="PTHR43884">
    <property type="entry name" value="ACYL-COA DEHYDROGENASE"/>
    <property type="match status" value="1"/>
</dbReference>
<name>A0ABN0FTR0_9BURK</name>
<dbReference type="Pfam" id="PF02771">
    <property type="entry name" value="Acyl-CoA_dh_N"/>
    <property type="match status" value="1"/>
</dbReference>
<evidence type="ECO:0000313" key="2">
    <source>
        <dbReference type="EMBL" id="EIN02201.1"/>
    </source>
</evidence>
<reference evidence="2 3" key="1">
    <citation type="journal article" date="2012" name="J. Bacteriol.">
        <title>Draft Genome Sequence of the Soil Bacterium Burkholderia terrae Strain BS001, Which Interacts with Fungal Surface Structures.</title>
        <authorList>
            <person name="Nazir R."/>
            <person name="Hansen M.A."/>
            <person name="Sorensen S."/>
            <person name="van Elsas J.D."/>
        </authorList>
    </citation>
    <scope>NUCLEOTIDE SEQUENCE [LARGE SCALE GENOMIC DNA]</scope>
    <source>
        <strain evidence="2 3">BS001</strain>
    </source>
</reference>
<dbReference type="PANTHER" id="PTHR43884:SF12">
    <property type="entry name" value="ISOVALERYL-COA DEHYDROGENASE, MITOCHONDRIAL-RELATED"/>
    <property type="match status" value="1"/>
</dbReference>
<dbReference type="Gene3D" id="1.10.540.10">
    <property type="entry name" value="Acyl-CoA dehydrogenase/oxidase, N-terminal domain"/>
    <property type="match status" value="1"/>
</dbReference>
<accession>A0ABN0FTR0</accession>
<feature type="domain" description="Acyl-CoA dehydrogenase/oxidase N-terminal" evidence="1">
    <location>
        <begin position="22"/>
        <end position="115"/>
    </location>
</feature>
<evidence type="ECO:0000259" key="1">
    <source>
        <dbReference type="Pfam" id="PF02771"/>
    </source>
</evidence>
<dbReference type="InterPro" id="IPR013786">
    <property type="entry name" value="AcylCoA_DH/ox_N"/>
</dbReference>
<comment type="caution">
    <text evidence="2">The sequence shown here is derived from an EMBL/GenBank/DDBJ whole genome shotgun (WGS) entry which is preliminary data.</text>
</comment>